<gene>
    <name evidence="2" type="ORF">COA71_05370</name>
</gene>
<accession>A0A2A5CHG0</accession>
<protein>
    <submittedName>
        <fullName evidence="2">Uncharacterized protein</fullName>
    </submittedName>
</protein>
<dbReference type="EMBL" id="NVWI01000002">
    <property type="protein sequence ID" value="PCJ42925.1"/>
    <property type="molecule type" value="Genomic_DNA"/>
</dbReference>
<organism evidence="2 3">
    <name type="scientific">SAR86 cluster bacterium</name>
    <dbReference type="NCBI Taxonomy" id="2030880"/>
    <lineage>
        <taxon>Bacteria</taxon>
        <taxon>Pseudomonadati</taxon>
        <taxon>Pseudomonadota</taxon>
        <taxon>Gammaproteobacteria</taxon>
        <taxon>SAR86 cluster</taxon>
    </lineage>
</organism>
<evidence type="ECO:0000313" key="3">
    <source>
        <dbReference type="Proteomes" id="UP000228987"/>
    </source>
</evidence>
<feature type="coiled-coil region" evidence="1">
    <location>
        <begin position="21"/>
        <end position="122"/>
    </location>
</feature>
<comment type="caution">
    <text evidence="2">The sequence shown here is derived from an EMBL/GenBank/DDBJ whole genome shotgun (WGS) entry which is preliminary data.</text>
</comment>
<reference evidence="3" key="1">
    <citation type="submission" date="2017-08" db="EMBL/GenBank/DDBJ databases">
        <title>A dynamic microbial community with high functional redundancy inhabits the cold, oxic subseafloor aquifer.</title>
        <authorList>
            <person name="Tully B.J."/>
            <person name="Wheat C.G."/>
            <person name="Glazer B.T."/>
            <person name="Huber J.A."/>
        </authorList>
    </citation>
    <scope>NUCLEOTIDE SEQUENCE [LARGE SCALE GENOMIC DNA]</scope>
</reference>
<keyword evidence="1" id="KW-0175">Coiled coil</keyword>
<evidence type="ECO:0000313" key="2">
    <source>
        <dbReference type="EMBL" id="PCJ42925.1"/>
    </source>
</evidence>
<proteinExistence type="predicted"/>
<feature type="coiled-coil region" evidence="1">
    <location>
        <begin position="152"/>
        <end position="179"/>
    </location>
</feature>
<name>A0A2A5CHG0_9GAMM</name>
<dbReference type="Proteomes" id="UP000228987">
    <property type="component" value="Unassembled WGS sequence"/>
</dbReference>
<dbReference type="AlphaFoldDB" id="A0A2A5CHG0"/>
<evidence type="ECO:0000256" key="1">
    <source>
        <dbReference type="SAM" id="Coils"/>
    </source>
</evidence>
<sequence length="276" mass="31864">MTSSTLSLKSLRSSSTLKSEIDLLEADKKDFLAKLEREKNLVKKLQEDLIEQKKDFEHLEKQFNHFADIESDFDALQQEVQMERLENLLSTEKLESKNTSTVKKSREDVKEIQRELKELKKLDPLRLKRQVVDLKKKTFTQASENKAINTALVTARKELKETTVEKDKFDAELKAALSESHSFWQSKDDEWALFETGLILKEEDAPANEDEKLLRIRCLNLSTGNSILSKELLTEGKDKDLVSWHSELEIPEEVSKEAGKRLKKIAADLEDEDEDD</sequence>